<dbReference type="EMBL" id="CP046522">
    <property type="protein sequence ID" value="QGU96090.1"/>
    <property type="molecule type" value="Genomic_DNA"/>
</dbReference>
<accession>A0A6I6EUT3</accession>
<dbReference type="Proteomes" id="UP000422764">
    <property type="component" value="Chromosome"/>
</dbReference>
<evidence type="ECO:0000313" key="3">
    <source>
        <dbReference type="Proteomes" id="UP000422764"/>
    </source>
</evidence>
<sequence>MPGILNVNSAYDVDAKRVRKKISFELGEKFSARIISLDKIDNEAILKLLDGWQFSAQIRQNMDFTPNKLMKFEVEGYEQGKIILKILEDKEKIKENFILDTLEEQGIKVKKEDYSILEKMIKWNMSLTKENISKTKSLLDFQNRIINNPNEEENFILKYLNNKEISVNSQKGENIQKLLKGFFKEFKGLNIDEFFTMLENNIDLTEENIRSFNKINKAPISIYRGLADIGEVILKNGESQDYLNESNIKIKDKNLLGIKVQKEIEEVDIELSSSKKNLSAQNIYREDVKELSGKEILKKLLDIDAEDAISQNSGKYMDTSNENKRTAEGEISQNKEVQVNGDKEESVNIDRIENNSKLSYKDIESEKTYAEDKLINKNIETSQRVKEELNSKINEMKHIIKQLIEENNNGKSEVFNKILQGLQHNSNDFKVFNSISNQYYYLDVPIKFKDNEYQCKLIVKDDRKKGKKIDSTNVKFVVCVKTMSMGVVDAYIKVLNSNMNVDIKCERDWVKALKLGKEKLSKKLSEIGYSANIEVKEKEKESSLVECRGFFEDNEFTRINFKV</sequence>
<gene>
    <name evidence="2" type="ORF">GOM49_14215</name>
</gene>
<protein>
    <recommendedName>
        <fullName evidence="4">Flagellar hook-length control protein FliK</fullName>
    </recommendedName>
</protein>
<evidence type="ECO:0000313" key="2">
    <source>
        <dbReference type="EMBL" id="QGU96090.1"/>
    </source>
</evidence>
<evidence type="ECO:0000256" key="1">
    <source>
        <dbReference type="SAM" id="Coils"/>
    </source>
</evidence>
<proteinExistence type="predicted"/>
<dbReference type="AlphaFoldDB" id="A0A6I6EUT3"/>
<organism evidence="2 3">
    <name type="scientific">Clostridium bovifaecis</name>
    <dbReference type="NCBI Taxonomy" id="2184719"/>
    <lineage>
        <taxon>Bacteria</taxon>
        <taxon>Bacillati</taxon>
        <taxon>Bacillota</taxon>
        <taxon>Clostridia</taxon>
        <taxon>Eubacteriales</taxon>
        <taxon>Clostridiaceae</taxon>
        <taxon>Clostridium</taxon>
    </lineage>
</organism>
<feature type="coiled-coil region" evidence="1">
    <location>
        <begin position="379"/>
        <end position="413"/>
    </location>
</feature>
<keyword evidence="3" id="KW-1185">Reference proteome</keyword>
<name>A0A6I6EUT3_9CLOT</name>
<keyword evidence="1" id="KW-0175">Coiled coil</keyword>
<evidence type="ECO:0008006" key="4">
    <source>
        <dbReference type="Google" id="ProtNLM"/>
    </source>
</evidence>
<reference evidence="2 3" key="1">
    <citation type="submission" date="2019-12" db="EMBL/GenBank/DDBJ databases">
        <title>Genome sequenceing of Clostridium bovifaecis.</title>
        <authorList>
            <person name="Yao Y."/>
        </authorList>
    </citation>
    <scope>NUCLEOTIDE SEQUENCE [LARGE SCALE GENOMIC DNA]</scope>
    <source>
        <strain evidence="2 3">BXX</strain>
    </source>
</reference>